<evidence type="ECO:0000313" key="3">
    <source>
        <dbReference type="Proteomes" id="UP000800094"/>
    </source>
</evidence>
<dbReference type="Pfam" id="PF04119">
    <property type="entry name" value="HSP9_HSP12"/>
    <property type="match status" value="1"/>
</dbReference>
<dbReference type="Gene3D" id="6.10.280.100">
    <property type="match status" value="1"/>
</dbReference>
<dbReference type="AlphaFoldDB" id="A0A6A6ISW6"/>
<dbReference type="GeneID" id="54581851"/>
<gene>
    <name evidence="2" type="ORF">BU26DRAFT_517223</name>
</gene>
<dbReference type="EMBL" id="ML987192">
    <property type="protein sequence ID" value="KAF2252633.1"/>
    <property type="molecule type" value="Genomic_DNA"/>
</dbReference>
<feature type="region of interest" description="Disordered" evidence="1">
    <location>
        <begin position="1"/>
        <end position="90"/>
    </location>
</feature>
<keyword evidence="2" id="KW-0346">Stress response</keyword>
<dbReference type="RefSeq" id="XP_033687637.1">
    <property type="nucleotide sequence ID" value="XM_033828521.1"/>
</dbReference>
<sequence length="90" mass="9653">MSDAGRKDFSTKAKEEMTPDSSKSTQQKMKEAFTDTGDKVARGAQPDSDKSTGQSLTDKMGRSKDREVHGSTGGSIIDKTKNALGMGDKH</sequence>
<accession>A0A6A6ISW6</accession>
<dbReference type="PIRSF" id="PIRSF002590">
    <property type="entry name" value="HSP9/HSP12_fun"/>
    <property type="match status" value="1"/>
</dbReference>
<keyword evidence="3" id="KW-1185">Reference proteome</keyword>
<dbReference type="Proteomes" id="UP000800094">
    <property type="component" value="Unassembled WGS sequence"/>
</dbReference>
<proteinExistence type="predicted"/>
<feature type="compositionally biased region" description="Basic and acidic residues" evidence="1">
    <location>
        <begin position="1"/>
        <end position="17"/>
    </location>
</feature>
<protein>
    <submittedName>
        <fullName evidence="2">Putative chaperone/heat shock protein Hsp12</fullName>
    </submittedName>
</protein>
<evidence type="ECO:0000256" key="1">
    <source>
        <dbReference type="SAM" id="MobiDB-lite"/>
    </source>
</evidence>
<dbReference type="OrthoDB" id="2348401at2759"/>
<name>A0A6A6ISW6_9PLEO</name>
<feature type="compositionally biased region" description="Basic and acidic residues" evidence="1">
    <location>
        <begin position="59"/>
        <end position="69"/>
    </location>
</feature>
<dbReference type="InterPro" id="IPR007250">
    <property type="entry name" value="HSP9_HSP12"/>
</dbReference>
<evidence type="ECO:0000313" key="2">
    <source>
        <dbReference type="EMBL" id="KAF2252633.1"/>
    </source>
</evidence>
<reference evidence="2" key="1">
    <citation type="journal article" date="2020" name="Stud. Mycol.">
        <title>101 Dothideomycetes genomes: a test case for predicting lifestyles and emergence of pathogens.</title>
        <authorList>
            <person name="Haridas S."/>
            <person name="Albert R."/>
            <person name="Binder M."/>
            <person name="Bloem J."/>
            <person name="Labutti K."/>
            <person name="Salamov A."/>
            <person name="Andreopoulos B."/>
            <person name="Baker S."/>
            <person name="Barry K."/>
            <person name="Bills G."/>
            <person name="Bluhm B."/>
            <person name="Cannon C."/>
            <person name="Castanera R."/>
            <person name="Culley D."/>
            <person name="Daum C."/>
            <person name="Ezra D."/>
            <person name="Gonzalez J."/>
            <person name="Henrissat B."/>
            <person name="Kuo A."/>
            <person name="Liang C."/>
            <person name="Lipzen A."/>
            <person name="Lutzoni F."/>
            <person name="Magnuson J."/>
            <person name="Mondo S."/>
            <person name="Nolan M."/>
            <person name="Ohm R."/>
            <person name="Pangilinan J."/>
            <person name="Park H.-J."/>
            <person name="Ramirez L."/>
            <person name="Alfaro M."/>
            <person name="Sun H."/>
            <person name="Tritt A."/>
            <person name="Yoshinaga Y."/>
            <person name="Zwiers L.-H."/>
            <person name="Turgeon B."/>
            <person name="Goodwin S."/>
            <person name="Spatafora J."/>
            <person name="Crous P."/>
            <person name="Grigoriev I."/>
        </authorList>
    </citation>
    <scope>NUCLEOTIDE SEQUENCE</scope>
    <source>
        <strain evidence="2">CBS 122368</strain>
    </source>
</reference>
<organism evidence="2 3">
    <name type="scientific">Trematosphaeria pertusa</name>
    <dbReference type="NCBI Taxonomy" id="390896"/>
    <lineage>
        <taxon>Eukaryota</taxon>
        <taxon>Fungi</taxon>
        <taxon>Dikarya</taxon>
        <taxon>Ascomycota</taxon>
        <taxon>Pezizomycotina</taxon>
        <taxon>Dothideomycetes</taxon>
        <taxon>Pleosporomycetidae</taxon>
        <taxon>Pleosporales</taxon>
        <taxon>Massarineae</taxon>
        <taxon>Trematosphaeriaceae</taxon>
        <taxon>Trematosphaeria</taxon>
    </lineage>
</organism>
<feature type="compositionally biased region" description="Basic and acidic residues" evidence="1">
    <location>
        <begin position="28"/>
        <end position="41"/>
    </location>
</feature>